<feature type="compositionally biased region" description="Basic and acidic residues" evidence="1">
    <location>
        <begin position="89"/>
        <end position="98"/>
    </location>
</feature>
<protein>
    <submittedName>
        <fullName evidence="2">Uncharacterized protein</fullName>
    </submittedName>
</protein>
<sequence length="580" mass="63496">MEAGTPPANQARGALALQMSADSGQQAMLRRQPQGHNRRRSSVRTRHSHTVFNTTSFGGNRAHYQVPRGIFSPVSPAARSPRPRTRSVSRAESEEQLRLGDNNQQPSLPVIPEAEAEWKPSIVLGSPLWLEGEDLSRIEIADRKIAQRRLWVEHYRGAADFPDLLEQAIQERNLLDPANEENTKPKSSLASTHTQAIAERVSILRTMLESSHFPPEIENVSAAIAGYTSGEIGCSNLYTLIWAGRIVDQCPDHSTFTEDRAARLDRYAALYGPGWLWYEPPLSGPSSITARKAICLENHPAWRHQTDNMGHYQIAMGFRRRKLAVSRSNSLPAGGAPSKPRRRPQKLPTEPDEDGPTVFWSVLLDTGATFPCLYEGDLQRLGIDLLTYAAQSARNIATADDAKIMRIYELHVTIASDLTQNTDTITLGTVAIPVVALPGSAPDDASDPACAPDRLSGIIPFHTCYVSSVPCNFKIWMGAERNSVLGAGRFPAKKVDDGTSTPARQRLLLETAALGTPTRVVFEHNLADVVLRDTDEGNQGNLLISSSDASVVYTVEDLKTPQGQEGLKVKGRFTRGAPAA</sequence>
<organism evidence="2 3">
    <name type="scientific">Cercophora newfieldiana</name>
    <dbReference type="NCBI Taxonomy" id="92897"/>
    <lineage>
        <taxon>Eukaryota</taxon>
        <taxon>Fungi</taxon>
        <taxon>Dikarya</taxon>
        <taxon>Ascomycota</taxon>
        <taxon>Pezizomycotina</taxon>
        <taxon>Sordariomycetes</taxon>
        <taxon>Sordariomycetidae</taxon>
        <taxon>Sordariales</taxon>
        <taxon>Lasiosphaeriaceae</taxon>
        <taxon>Cercophora</taxon>
    </lineage>
</organism>
<comment type="caution">
    <text evidence="2">The sequence shown here is derived from an EMBL/GenBank/DDBJ whole genome shotgun (WGS) entry which is preliminary data.</text>
</comment>
<feature type="compositionally biased region" description="Basic residues" evidence="1">
    <location>
        <begin position="36"/>
        <end position="49"/>
    </location>
</feature>
<reference evidence="2" key="1">
    <citation type="submission" date="2023-06" db="EMBL/GenBank/DDBJ databases">
        <title>Genome-scale phylogeny and comparative genomics of the fungal order Sordariales.</title>
        <authorList>
            <consortium name="Lawrence Berkeley National Laboratory"/>
            <person name="Hensen N."/>
            <person name="Bonometti L."/>
            <person name="Westerberg I."/>
            <person name="Brannstrom I.O."/>
            <person name="Guillou S."/>
            <person name="Cros-Aarteil S."/>
            <person name="Calhoun S."/>
            <person name="Haridas S."/>
            <person name="Kuo A."/>
            <person name="Mondo S."/>
            <person name="Pangilinan J."/>
            <person name="Riley R."/>
            <person name="Labutti K."/>
            <person name="Andreopoulos B."/>
            <person name="Lipzen A."/>
            <person name="Chen C."/>
            <person name="Yanf M."/>
            <person name="Daum C."/>
            <person name="Ng V."/>
            <person name="Clum A."/>
            <person name="Steindorff A."/>
            <person name="Ohm R."/>
            <person name="Martin F."/>
            <person name="Silar P."/>
            <person name="Natvig D."/>
            <person name="Lalanne C."/>
            <person name="Gautier V."/>
            <person name="Ament-Velasquez S.L."/>
            <person name="Kruys A."/>
            <person name="Hutchinson M.I."/>
            <person name="Powell A.J."/>
            <person name="Barry K."/>
            <person name="Miller A.N."/>
            <person name="Grigoriev I.V."/>
            <person name="Debuchy R."/>
            <person name="Gladieux P."/>
            <person name="Thoren M.H."/>
            <person name="Johannesson H."/>
        </authorList>
    </citation>
    <scope>NUCLEOTIDE SEQUENCE</scope>
    <source>
        <strain evidence="2">SMH2532-1</strain>
    </source>
</reference>
<proteinExistence type="predicted"/>
<evidence type="ECO:0000313" key="3">
    <source>
        <dbReference type="Proteomes" id="UP001174936"/>
    </source>
</evidence>
<feature type="region of interest" description="Disordered" evidence="1">
    <location>
        <begin position="328"/>
        <end position="354"/>
    </location>
</feature>
<evidence type="ECO:0000313" key="2">
    <source>
        <dbReference type="EMBL" id="KAK0657570.1"/>
    </source>
</evidence>
<dbReference type="EMBL" id="JAULSV010000001">
    <property type="protein sequence ID" value="KAK0657570.1"/>
    <property type="molecule type" value="Genomic_DNA"/>
</dbReference>
<keyword evidence="3" id="KW-1185">Reference proteome</keyword>
<accession>A0AA39YU92</accession>
<dbReference type="Proteomes" id="UP001174936">
    <property type="component" value="Unassembled WGS sequence"/>
</dbReference>
<name>A0AA39YU92_9PEZI</name>
<evidence type="ECO:0000256" key="1">
    <source>
        <dbReference type="SAM" id="MobiDB-lite"/>
    </source>
</evidence>
<dbReference type="AlphaFoldDB" id="A0AA39YU92"/>
<feature type="region of interest" description="Disordered" evidence="1">
    <location>
        <begin position="1"/>
        <end position="107"/>
    </location>
</feature>
<gene>
    <name evidence="2" type="ORF">B0T16DRAFT_453014</name>
</gene>